<keyword evidence="11" id="KW-0443">Lipid metabolism</keyword>
<keyword evidence="20" id="KW-0694">RNA-binding</keyword>
<dbReference type="SUPFAM" id="SSF63748">
    <property type="entry name" value="Tudor/PWWP/MBT"/>
    <property type="match status" value="1"/>
</dbReference>
<keyword evidence="13" id="KW-1015">Disulfide bond</keyword>
<dbReference type="PROSITE" id="PS50304">
    <property type="entry name" value="TUDOR"/>
    <property type="match status" value="1"/>
</dbReference>
<dbReference type="GO" id="GO:0003723">
    <property type="term" value="F:RNA binding"/>
    <property type="evidence" value="ECO:0007669"/>
    <property type="project" value="UniProtKB-UniRule"/>
</dbReference>
<dbReference type="PANTHER" id="PTHR42758:SF2">
    <property type="entry name" value="PHOSPHATIDYLGLYCEROL PHOSPHOLIPASE C"/>
    <property type="match status" value="1"/>
</dbReference>
<feature type="region of interest" description="Disordered" evidence="21">
    <location>
        <begin position="419"/>
        <end position="484"/>
    </location>
</feature>
<comment type="similarity">
    <text evidence="4">Belongs to the glycerophosphoryl diester phosphodiesterase family.</text>
</comment>
<name>A0AAV6UWS0_9ARAC</name>
<dbReference type="EMBL" id="JAFNEN010000229">
    <property type="protein sequence ID" value="KAG8188832.1"/>
    <property type="molecule type" value="Genomic_DNA"/>
</dbReference>
<keyword evidence="5" id="KW-0964">Secreted</keyword>
<keyword evidence="10 22" id="KW-1133">Transmembrane helix</keyword>
<evidence type="ECO:0000256" key="2">
    <source>
        <dbReference type="ARBA" id="ARBA00004370"/>
    </source>
</evidence>
<evidence type="ECO:0000259" key="24">
    <source>
        <dbReference type="PROSITE" id="PS51704"/>
    </source>
</evidence>
<evidence type="ECO:0000256" key="18">
    <source>
        <dbReference type="ARBA" id="ARBA00048580"/>
    </source>
</evidence>
<evidence type="ECO:0000256" key="19">
    <source>
        <dbReference type="ARBA" id="ARBA00048947"/>
    </source>
</evidence>
<proteinExistence type="inferred from homology"/>
<dbReference type="Gene3D" id="2.30.30.140">
    <property type="match status" value="1"/>
</dbReference>
<gene>
    <name evidence="25" type="ORF">JTE90_004645</name>
</gene>
<dbReference type="PROSITE" id="PS51704">
    <property type="entry name" value="GP_PDE"/>
    <property type="match status" value="1"/>
</dbReference>
<evidence type="ECO:0000256" key="21">
    <source>
        <dbReference type="SAM" id="MobiDB-lite"/>
    </source>
</evidence>
<dbReference type="PROSITE" id="PS50084">
    <property type="entry name" value="KH_TYPE_1"/>
    <property type="match status" value="1"/>
</dbReference>
<sequence>MYVIASIFGGYIASSLILFKFPNLIHKKKKLKFLCQHISHRGGAGEFLENTIVAFENAVRKGTDMLEIDLHLTKDGKVVVSHDDNLHRVTGVNVKISDLCYKDLPLLKNDLPKGELITNESEHKIPLLEDVFTKFPEMPINIDIKVNNDTLISKVNELIVEYKRENITVWGNFSNEVTQKCYNLNPNIPIYFSARRVIFLVFITYNGLLPFIPLKESCLELLMPSIVLKNPSMMISRDKFWSRYMVWLIDKLLMRKALFEHLSKRGIQTYFWVLNEEEDFKRAFELGATGIMTDYPTKLRKFLDNNSVESKSKLNVGKKVLSEVFLILPNKGVEDRNFLLTSGSRIYMAGYSSKHFLSLTIPSVLGLSIIWFLRRRSGFKKKIEAIESDNLDQLSAFYPSKLKAQEACSIEENASAKMQLKDTESGAETQLMTSSNGTAQIPKVKGKGDDMARLCENGTSCSMGEPITNDSRKGSAQSRRSDSKIEITNGMIVVHLNGESSLKESHANGSCKNGEIENLSNTNNVIKHIDDSIAFGKDNSKALKTDEVNKSYLPEENNLTDSGKDQLTDNHVSDVCNGFSSMSVDTLTINEKSLNVNGDSKEENNTKISSLKSECDVPDSDELYLPDDTSKSLNGQCIISLNAADSSASSVISTMSDDENPKSPLSILTDDDQLTSADFVEADGNTELLTLPIDDTGVTTQTEMLESPGATYCDSLEYLHSPFFDDWYSELSMINNFYTPQTMEYPHSTWSAWWPSNTIDSYFQEMGSNDSGRGASEIQFKVSEDQVVYMVYEFEILPENCGRLIGRLGRNVKYINKQTNASIVIKKHPCCKEKRLCTITGTESEINAALKLIRKRFPIEHYPSVTLAQINSIPISTLLCPETLKLSLPEGGVFEALLCSTVNAGHFFLQQPTHPTFYQLPPLTNAMNALYGQTETPLLDEPTRGNICAAEIAGGWYRAEIDEVYEESDNCRLKFLDYGGYADVPKASIRKIKCDFMLIPFQATECYLAGVMPLGENGWSEEAISSFEQDAQGQLIQGCIVAYAENRIPYVNLYKITGAESVFINQKLVDDGFARSIPLPALE</sequence>
<keyword evidence="6 22" id="KW-0812">Transmembrane</keyword>
<evidence type="ECO:0000256" key="9">
    <source>
        <dbReference type="ARBA" id="ARBA00022842"/>
    </source>
</evidence>
<dbReference type="CDD" id="cd08612">
    <property type="entry name" value="GDPD_GDE4"/>
    <property type="match status" value="1"/>
</dbReference>
<keyword evidence="12 22" id="KW-0472">Membrane</keyword>
<evidence type="ECO:0000256" key="16">
    <source>
        <dbReference type="ARBA" id="ARBA00047392"/>
    </source>
</evidence>
<evidence type="ECO:0000256" key="3">
    <source>
        <dbReference type="ARBA" id="ARBA00004613"/>
    </source>
</evidence>
<dbReference type="GO" id="GO:0005789">
    <property type="term" value="C:endoplasmic reticulum membrane"/>
    <property type="evidence" value="ECO:0007669"/>
    <property type="project" value="TreeGrafter"/>
</dbReference>
<dbReference type="CDD" id="cd22395">
    <property type="entry name" value="KH-I_AKAP1"/>
    <property type="match status" value="1"/>
</dbReference>
<dbReference type="GO" id="GO:0046475">
    <property type="term" value="P:glycerophospholipid catabolic process"/>
    <property type="evidence" value="ECO:0007669"/>
    <property type="project" value="TreeGrafter"/>
</dbReference>
<evidence type="ECO:0000256" key="15">
    <source>
        <dbReference type="ARBA" id="ARBA00036083"/>
    </source>
</evidence>
<dbReference type="Proteomes" id="UP000827092">
    <property type="component" value="Unassembled WGS sequence"/>
</dbReference>
<evidence type="ECO:0000256" key="11">
    <source>
        <dbReference type="ARBA" id="ARBA00023098"/>
    </source>
</evidence>
<evidence type="ECO:0000256" key="14">
    <source>
        <dbReference type="ARBA" id="ARBA00023239"/>
    </source>
</evidence>
<dbReference type="Gene3D" id="2.40.50.90">
    <property type="match status" value="1"/>
</dbReference>
<dbReference type="SMART" id="SM00333">
    <property type="entry name" value="TUDOR"/>
    <property type="match status" value="1"/>
</dbReference>
<dbReference type="GO" id="GO:0004622">
    <property type="term" value="F:phosphatidylcholine lysophospholipase activity"/>
    <property type="evidence" value="ECO:0007669"/>
    <property type="project" value="TreeGrafter"/>
</dbReference>
<dbReference type="GO" id="GO:0016829">
    <property type="term" value="F:lyase activity"/>
    <property type="evidence" value="ECO:0007669"/>
    <property type="project" value="UniProtKB-KW"/>
</dbReference>
<dbReference type="InterPro" id="IPR017946">
    <property type="entry name" value="PLC-like_Pdiesterase_TIM-brl"/>
</dbReference>
<evidence type="ECO:0000256" key="20">
    <source>
        <dbReference type="PROSITE-ProRule" id="PRU00117"/>
    </source>
</evidence>
<evidence type="ECO:0000256" key="12">
    <source>
        <dbReference type="ARBA" id="ARBA00023136"/>
    </source>
</evidence>
<keyword evidence="14" id="KW-0456">Lyase</keyword>
<dbReference type="InterPro" id="IPR004088">
    <property type="entry name" value="KH_dom_type_1"/>
</dbReference>
<dbReference type="SMART" id="SM00322">
    <property type="entry name" value="KH"/>
    <property type="match status" value="1"/>
</dbReference>
<dbReference type="GO" id="GO:0010468">
    <property type="term" value="P:regulation of gene expression"/>
    <property type="evidence" value="ECO:0007669"/>
    <property type="project" value="UniProtKB-ARBA"/>
</dbReference>
<comment type="catalytic activity">
    <reaction evidence="15">
        <text>1-O-hexadecyl-sn-glycero-3-phosphocholine + H2O = 1-O-hexadecyl-sn-glycero-3-phosphate + choline + H(+)</text>
        <dbReference type="Rhea" id="RHEA:41143"/>
        <dbReference type="ChEBI" id="CHEBI:15354"/>
        <dbReference type="ChEBI" id="CHEBI:15377"/>
        <dbReference type="ChEBI" id="CHEBI:15378"/>
        <dbReference type="ChEBI" id="CHEBI:64496"/>
        <dbReference type="ChEBI" id="CHEBI:77580"/>
    </reaction>
    <physiologicalReaction direction="left-to-right" evidence="15">
        <dbReference type="Rhea" id="RHEA:41144"/>
    </physiologicalReaction>
</comment>
<organism evidence="25 26">
    <name type="scientific">Oedothorax gibbosus</name>
    <dbReference type="NCBI Taxonomy" id="931172"/>
    <lineage>
        <taxon>Eukaryota</taxon>
        <taxon>Metazoa</taxon>
        <taxon>Ecdysozoa</taxon>
        <taxon>Arthropoda</taxon>
        <taxon>Chelicerata</taxon>
        <taxon>Arachnida</taxon>
        <taxon>Araneae</taxon>
        <taxon>Araneomorphae</taxon>
        <taxon>Entelegynae</taxon>
        <taxon>Araneoidea</taxon>
        <taxon>Linyphiidae</taxon>
        <taxon>Erigoninae</taxon>
        <taxon>Oedothorax</taxon>
    </lineage>
</organism>
<evidence type="ECO:0000256" key="5">
    <source>
        <dbReference type="ARBA" id="ARBA00022525"/>
    </source>
</evidence>
<feature type="domain" description="GP-PDE" evidence="24">
    <location>
        <begin position="35"/>
        <end position="303"/>
    </location>
</feature>
<evidence type="ECO:0000256" key="6">
    <source>
        <dbReference type="ARBA" id="ARBA00022692"/>
    </source>
</evidence>
<dbReference type="PANTHER" id="PTHR42758">
    <property type="entry name" value="PHOSPHATIDYLGLYCEROL PHOSPHOLIPASE C"/>
    <property type="match status" value="1"/>
</dbReference>
<comment type="catalytic activity">
    <reaction evidence="18">
        <text>1-O-(1Z-octadecenyl)-sn-glycero-3-phospho-N-hexadecanoyl-ethanolamine + H2O = 1-O-(1Z-octadecenyl)-sn-glycero-3-phosphate + N-hexadecanoylethanolamine + H(+)</text>
        <dbReference type="Rhea" id="RHEA:53184"/>
        <dbReference type="ChEBI" id="CHEBI:15377"/>
        <dbReference type="ChEBI" id="CHEBI:15378"/>
        <dbReference type="ChEBI" id="CHEBI:71464"/>
        <dbReference type="ChEBI" id="CHEBI:137009"/>
        <dbReference type="ChEBI" id="CHEBI:137017"/>
    </reaction>
    <physiologicalReaction direction="left-to-right" evidence="18">
        <dbReference type="Rhea" id="RHEA:53185"/>
    </physiologicalReaction>
</comment>
<dbReference type="GO" id="GO:0005739">
    <property type="term" value="C:mitochondrion"/>
    <property type="evidence" value="ECO:0007669"/>
    <property type="project" value="UniProtKB-ARBA"/>
</dbReference>
<feature type="compositionally biased region" description="Polar residues" evidence="21">
    <location>
        <begin position="426"/>
        <end position="439"/>
    </location>
</feature>
<dbReference type="AlphaFoldDB" id="A0AAV6UWS0"/>
<dbReference type="GO" id="GO:0008081">
    <property type="term" value="F:phosphoric diester hydrolase activity"/>
    <property type="evidence" value="ECO:0007669"/>
    <property type="project" value="InterPro"/>
</dbReference>
<keyword evidence="8" id="KW-0378">Hydrolase</keyword>
<comment type="catalytic activity">
    <reaction evidence="17">
        <text>N-hexadecanoyl-1-(9Z-octadecenoyl)-sn-glycero-3-phosphoethanolamine + H2O = N-hexadecanoylethanolamine + 1-(9Z-octadecenoyl)-sn-glycero-3-phosphate + H(+)</text>
        <dbReference type="Rhea" id="RHEA:53168"/>
        <dbReference type="ChEBI" id="CHEBI:15377"/>
        <dbReference type="ChEBI" id="CHEBI:15378"/>
        <dbReference type="ChEBI" id="CHEBI:71464"/>
        <dbReference type="ChEBI" id="CHEBI:74544"/>
        <dbReference type="ChEBI" id="CHEBI:85217"/>
    </reaction>
    <physiologicalReaction direction="left-to-right" evidence="17">
        <dbReference type="Rhea" id="RHEA:53169"/>
    </physiologicalReaction>
</comment>
<keyword evidence="7" id="KW-0479">Metal-binding</keyword>
<feature type="domain" description="Tudor" evidence="23">
    <location>
        <begin position="941"/>
        <end position="999"/>
    </location>
</feature>
<comment type="catalytic activity">
    <reaction evidence="16">
        <text>N-(5Z,8Z,11Z,14Z-eicosatetraenoyl)-1-(9Z-octadecenoyl)-sn-glycero-3-phosphoethanolamine + H2O = N-(5Z,8Z,11Z,14Z-eicosatetraenoyl)-ethanolamine + 1-(9Z-octadecenoyl)-sn-glycero-3-phosphate + H(+)</text>
        <dbReference type="Rhea" id="RHEA:45544"/>
        <dbReference type="ChEBI" id="CHEBI:2700"/>
        <dbReference type="ChEBI" id="CHEBI:15377"/>
        <dbReference type="ChEBI" id="CHEBI:15378"/>
        <dbReference type="ChEBI" id="CHEBI:74544"/>
        <dbReference type="ChEBI" id="CHEBI:85223"/>
    </reaction>
    <physiologicalReaction direction="left-to-right" evidence="16">
        <dbReference type="Rhea" id="RHEA:45545"/>
    </physiologicalReaction>
</comment>
<evidence type="ECO:0000313" key="26">
    <source>
        <dbReference type="Proteomes" id="UP000827092"/>
    </source>
</evidence>
<evidence type="ECO:0000256" key="13">
    <source>
        <dbReference type="ARBA" id="ARBA00023157"/>
    </source>
</evidence>
<evidence type="ECO:0000256" key="22">
    <source>
        <dbReference type="SAM" id="Phobius"/>
    </source>
</evidence>
<feature type="transmembrane region" description="Helical" evidence="22">
    <location>
        <begin position="6"/>
        <end position="25"/>
    </location>
</feature>
<evidence type="ECO:0000313" key="25">
    <source>
        <dbReference type="EMBL" id="KAG8188832.1"/>
    </source>
</evidence>
<dbReference type="CDD" id="cd20407">
    <property type="entry name" value="Tudor_AKAP1"/>
    <property type="match status" value="1"/>
</dbReference>
<dbReference type="InterPro" id="IPR047367">
    <property type="entry name" value="Tudor_AKAP1"/>
</dbReference>
<dbReference type="GO" id="GO:0046872">
    <property type="term" value="F:metal ion binding"/>
    <property type="evidence" value="ECO:0007669"/>
    <property type="project" value="UniProtKB-KW"/>
</dbReference>
<evidence type="ECO:0000256" key="4">
    <source>
        <dbReference type="ARBA" id="ARBA00007277"/>
    </source>
</evidence>
<evidence type="ECO:0000256" key="8">
    <source>
        <dbReference type="ARBA" id="ARBA00022801"/>
    </source>
</evidence>
<comment type="caution">
    <text evidence="25">The sequence shown here is derived from an EMBL/GenBank/DDBJ whole genome shotgun (WGS) entry which is preliminary data.</text>
</comment>
<evidence type="ECO:0000256" key="1">
    <source>
        <dbReference type="ARBA" id="ARBA00000110"/>
    </source>
</evidence>
<evidence type="ECO:0000256" key="7">
    <source>
        <dbReference type="ARBA" id="ARBA00022723"/>
    </source>
</evidence>
<protein>
    <submittedName>
        <fullName evidence="25">Uncharacterized protein</fullName>
    </submittedName>
</protein>
<dbReference type="GO" id="GO:0005576">
    <property type="term" value="C:extracellular region"/>
    <property type="evidence" value="ECO:0007669"/>
    <property type="project" value="UniProtKB-SubCell"/>
</dbReference>
<feature type="transmembrane region" description="Helical" evidence="22">
    <location>
        <begin position="197"/>
        <end position="214"/>
    </location>
</feature>
<evidence type="ECO:0000259" key="23">
    <source>
        <dbReference type="PROSITE" id="PS50304"/>
    </source>
</evidence>
<dbReference type="InterPro" id="IPR004087">
    <property type="entry name" value="KH_dom"/>
</dbReference>
<dbReference type="InterPro" id="IPR052271">
    <property type="entry name" value="GDPD-Related"/>
</dbReference>
<comment type="catalytic activity">
    <reaction evidence="19">
        <text>N,1-di-(9Z-octadecenoyl)-sn-glycero-3-phosphoethanolamine + H2O = N-(9Z-octadecenoyl) ethanolamine + 1-(9Z-octadecenoyl)-sn-glycero-3-phosphate + H(+)</text>
        <dbReference type="Rhea" id="RHEA:56460"/>
        <dbReference type="ChEBI" id="CHEBI:15377"/>
        <dbReference type="ChEBI" id="CHEBI:15378"/>
        <dbReference type="ChEBI" id="CHEBI:71466"/>
        <dbReference type="ChEBI" id="CHEBI:74544"/>
        <dbReference type="ChEBI" id="CHEBI:85222"/>
    </reaction>
    <physiologicalReaction direction="left-to-right" evidence="19">
        <dbReference type="Rhea" id="RHEA:56461"/>
    </physiologicalReaction>
</comment>
<keyword evidence="26" id="KW-1185">Reference proteome</keyword>
<dbReference type="InterPro" id="IPR047368">
    <property type="entry name" value="KH-I_AKAP1"/>
</dbReference>
<dbReference type="SUPFAM" id="SSF54791">
    <property type="entry name" value="Eukaryotic type KH-domain (KH-domain type I)"/>
    <property type="match status" value="1"/>
</dbReference>
<reference evidence="25 26" key="1">
    <citation type="journal article" date="2022" name="Nat. Ecol. Evol.">
        <title>A masculinizing supergene underlies an exaggerated male reproductive morph in a spider.</title>
        <authorList>
            <person name="Hendrickx F."/>
            <person name="De Corte Z."/>
            <person name="Sonet G."/>
            <person name="Van Belleghem S.M."/>
            <person name="Kostlbacher S."/>
            <person name="Vangestel C."/>
        </authorList>
    </citation>
    <scope>NUCLEOTIDE SEQUENCE [LARGE SCALE GENOMIC DNA]</scope>
    <source>
        <strain evidence="25">W744_W776</strain>
    </source>
</reference>
<dbReference type="InterPro" id="IPR002999">
    <property type="entry name" value="Tudor"/>
</dbReference>
<dbReference type="InterPro" id="IPR030395">
    <property type="entry name" value="GP_PDE_dom"/>
</dbReference>
<comment type="catalytic activity">
    <reaction evidence="1">
        <text>an N-(acyl)-sphingosylphosphoethanolamine = an N-(acyl)-sphingosyl-1,3-cyclic phosphate + ethanolamine</text>
        <dbReference type="Rhea" id="RHEA:60648"/>
        <dbReference type="ChEBI" id="CHEBI:57603"/>
        <dbReference type="ChEBI" id="CHEBI:143891"/>
        <dbReference type="ChEBI" id="CHEBI:143892"/>
    </reaction>
</comment>
<dbReference type="Gene3D" id="3.30.1370.10">
    <property type="entry name" value="K Homology domain, type 1"/>
    <property type="match status" value="1"/>
</dbReference>
<dbReference type="InterPro" id="IPR036612">
    <property type="entry name" value="KH_dom_type_1_sf"/>
</dbReference>
<evidence type="ECO:0000256" key="17">
    <source>
        <dbReference type="ARBA" id="ARBA00047538"/>
    </source>
</evidence>
<dbReference type="Pfam" id="PF00013">
    <property type="entry name" value="KH_1"/>
    <property type="match status" value="1"/>
</dbReference>
<keyword evidence="9" id="KW-0460">Magnesium</keyword>
<dbReference type="Gene3D" id="3.20.20.190">
    <property type="entry name" value="Phosphatidylinositol (PI) phosphodiesterase"/>
    <property type="match status" value="1"/>
</dbReference>
<accession>A0AAV6UWS0</accession>
<dbReference type="Pfam" id="PF00567">
    <property type="entry name" value="TUDOR"/>
    <property type="match status" value="1"/>
</dbReference>
<dbReference type="Pfam" id="PF03009">
    <property type="entry name" value="GDPD"/>
    <property type="match status" value="1"/>
</dbReference>
<evidence type="ECO:0000256" key="10">
    <source>
        <dbReference type="ARBA" id="ARBA00022989"/>
    </source>
</evidence>
<dbReference type="SUPFAM" id="SSF51695">
    <property type="entry name" value="PLC-like phosphodiesterases"/>
    <property type="match status" value="1"/>
</dbReference>
<dbReference type="InterPro" id="IPR035437">
    <property type="entry name" value="SNase_OB-fold_sf"/>
</dbReference>
<comment type="subcellular location">
    <subcellularLocation>
        <location evidence="2">Membrane</location>
    </subcellularLocation>
    <subcellularLocation>
        <location evidence="3">Secreted</location>
    </subcellularLocation>
</comment>